<name>A0A085LNS8_9BILA</name>
<feature type="compositionally biased region" description="Low complexity" evidence="1">
    <location>
        <begin position="18"/>
        <end position="29"/>
    </location>
</feature>
<dbReference type="Proteomes" id="UP000030764">
    <property type="component" value="Unassembled WGS sequence"/>
</dbReference>
<feature type="compositionally biased region" description="Basic residues" evidence="1">
    <location>
        <begin position="30"/>
        <end position="41"/>
    </location>
</feature>
<evidence type="ECO:0000256" key="1">
    <source>
        <dbReference type="SAM" id="MobiDB-lite"/>
    </source>
</evidence>
<protein>
    <submittedName>
        <fullName evidence="2">Uncharacterized protein</fullName>
    </submittedName>
</protein>
<reference evidence="2 3" key="1">
    <citation type="journal article" date="2014" name="Nat. Genet.">
        <title>Genome and transcriptome of the porcine whipworm Trichuris suis.</title>
        <authorList>
            <person name="Jex A.R."/>
            <person name="Nejsum P."/>
            <person name="Schwarz E.M."/>
            <person name="Hu L."/>
            <person name="Young N.D."/>
            <person name="Hall R.S."/>
            <person name="Korhonen P.K."/>
            <person name="Liao S."/>
            <person name="Thamsborg S."/>
            <person name="Xia J."/>
            <person name="Xu P."/>
            <person name="Wang S."/>
            <person name="Scheerlinck J.P."/>
            <person name="Hofmann A."/>
            <person name="Sternberg P.W."/>
            <person name="Wang J."/>
            <person name="Gasser R.B."/>
        </authorList>
    </citation>
    <scope>NUCLEOTIDE SEQUENCE [LARGE SCALE GENOMIC DNA]</scope>
    <source>
        <strain evidence="2">DCEP-RM93M</strain>
    </source>
</reference>
<accession>A0A085LNS8</accession>
<evidence type="ECO:0000313" key="2">
    <source>
        <dbReference type="EMBL" id="KFD46624.1"/>
    </source>
</evidence>
<sequence>MDSNQAFKRLPGQIVQYKMSTTKMSTTKRSTTKRSSTKRSTRQMVQGKNVHETNSPRRKCPLDKSSTNLRMQLMLVSLTFN</sequence>
<dbReference type="AlphaFoldDB" id="A0A085LNS8"/>
<proteinExistence type="predicted"/>
<evidence type="ECO:0000313" key="3">
    <source>
        <dbReference type="Proteomes" id="UP000030764"/>
    </source>
</evidence>
<keyword evidence="3" id="KW-1185">Reference proteome</keyword>
<feature type="region of interest" description="Disordered" evidence="1">
    <location>
        <begin position="18"/>
        <end position="64"/>
    </location>
</feature>
<organism evidence="2 3">
    <name type="scientific">Trichuris suis</name>
    <name type="common">pig whipworm</name>
    <dbReference type="NCBI Taxonomy" id="68888"/>
    <lineage>
        <taxon>Eukaryota</taxon>
        <taxon>Metazoa</taxon>
        <taxon>Ecdysozoa</taxon>
        <taxon>Nematoda</taxon>
        <taxon>Enoplea</taxon>
        <taxon>Dorylaimia</taxon>
        <taxon>Trichinellida</taxon>
        <taxon>Trichuridae</taxon>
        <taxon>Trichuris</taxon>
    </lineage>
</organism>
<gene>
    <name evidence="2" type="ORF">M513_12479</name>
</gene>
<dbReference type="EMBL" id="KL363360">
    <property type="protein sequence ID" value="KFD46624.1"/>
    <property type="molecule type" value="Genomic_DNA"/>
</dbReference>